<feature type="domain" description="SHSP" evidence="7">
    <location>
        <begin position="3"/>
        <end position="107"/>
    </location>
</feature>
<dbReference type="PANTHER" id="PTHR43670">
    <property type="entry name" value="HEAT SHOCK PROTEIN 26"/>
    <property type="match status" value="1"/>
</dbReference>
<evidence type="ECO:0000313" key="9">
    <source>
        <dbReference type="Proteomes" id="UP001165190"/>
    </source>
</evidence>
<dbReference type="GO" id="GO:0005886">
    <property type="term" value="C:plasma membrane"/>
    <property type="evidence" value="ECO:0007669"/>
    <property type="project" value="UniProtKB-SubCell"/>
</dbReference>
<dbReference type="OrthoDB" id="1431247at2759"/>
<dbReference type="InterPro" id="IPR008978">
    <property type="entry name" value="HSP20-like_chaperone"/>
</dbReference>
<keyword evidence="9" id="KW-1185">Reference proteome</keyword>
<dbReference type="SUPFAM" id="SSF49764">
    <property type="entry name" value="HSP20-like chaperones"/>
    <property type="match status" value="1"/>
</dbReference>
<dbReference type="EMBL" id="BSYR01000022">
    <property type="protein sequence ID" value="GMI88840.1"/>
    <property type="molecule type" value="Genomic_DNA"/>
</dbReference>
<evidence type="ECO:0000256" key="2">
    <source>
        <dbReference type="ARBA" id="ARBA00022475"/>
    </source>
</evidence>
<organism evidence="8 9">
    <name type="scientific">Hibiscus trionum</name>
    <name type="common">Flower of an hour</name>
    <dbReference type="NCBI Taxonomy" id="183268"/>
    <lineage>
        <taxon>Eukaryota</taxon>
        <taxon>Viridiplantae</taxon>
        <taxon>Streptophyta</taxon>
        <taxon>Embryophyta</taxon>
        <taxon>Tracheophyta</taxon>
        <taxon>Spermatophyta</taxon>
        <taxon>Magnoliopsida</taxon>
        <taxon>eudicotyledons</taxon>
        <taxon>Gunneridae</taxon>
        <taxon>Pentapetalae</taxon>
        <taxon>rosids</taxon>
        <taxon>malvids</taxon>
        <taxon>Malvales</taxon>
        <taxon>Malvaceae</taxon>
        <taxon>Malvoideae</taxon>
        <taxon>Hibiscus</taxon>
    </lineage>
</organism>
<evidence type="ECO:0000256" key="1">
    <source>
        <dbReference type="ARBA" id="ARBA00004162"/>
    </source>
</evidence>
<evidence type="ECO:0000256" key="5">
    <source>
        <dbReference type="RuleBase" id="RU003616"/>
    </source>
</evidence>
<dbReference type="GO" id="GO:0006952">
    <property type="term" value="P:defense response"/>
    <property type="evidence" value="ECO:0007669"/>
    <property type="project" value="UniProtKB-KW"/>
</dbReference>
<dbReference type="PANTHER" id="PTHR43670:SF118">
    <property type="entry name" value="HSP20_ALPHA CRYSTALLIN FAMILY PROTEIN"/>
    <property type="match status" value="1"/>
</dbReference>
<accession>A0A9W7I791</accession>
<dbReference type="AlphaFoldDB" id="A0A9W7I791"/>
<keyword evidence="2" id="KW-1003">Cell membrane</keyword>
<keyword evidence="3" id="KW-0611">Plant defense</keyword>
<dbReference type="Gene3D" id="2.60.40.790">
    <property type="match status" value="1"/>
</dbReference>
<name>A0A9W7I791_HIBTR</name>
<evidence type="ECO:0000313" key="8">
    <source>
        <dbReference type="EMBL" id="GMI88840.1"/>
    </source>
</evidence>
<keyword evidence="6" id="KW-0812">Transmembrane</keyword>
<evidence type="ECO:0000256" key="4">
    <source>
        <dbReference type="PROSITE-ProRule" id="PRU00285"/>
    </source>
</evidence>
<dbReference type="PROSITE" id="PS01031">
    <property type="entry name" value="SHSP"/>
    <property type="match status" value="1"/>
</dbReference>
<proteinExistence type="inferred from homology"/>
<keyword evidence="6" id="KW-0472">Membrane</keyword>
<sequence>MSVSYQQCEPEFQYHKGEDHDIIEFQVKDFRKDQLRVHMSRKGLLTVSGERTHEGTKRIRFRKEFNPPNDCKPDQIRAKLSSGVLFITIPKKVVPQPLGQEPHTQVHRASNENATLPKNETKSFISKLKIGSKTAMKVVAGVAVLSLMFTVLFYVYKIYAPVIMHI</sequence>
<comment type="similarity">
    <text evidence="4 5">Belongs to the small heat shock protein (HSP20) family.</text>
</comment>
<dbReference type="CDD" id="cd06464">
    <property type="entry name" value="ACD_sHsps-like"/>
    <property type="match status" value="1"/>
</dbReference>
<dbReference type="Proteomes" id="UP001165190">
    <property type="component" value="Unassembled WGS sequence"/>
</dbReference>
<comment type="subcellular location">
    <subcellularLocation>
        <location evidence="1">Cell membrane</location>
        <topology evidence="1">Single-pass membrane protein</topology>
    </subcellularLocation>
</comment>
<dbReference type="InterPro" id="IPR002068">
    <property type="entry name" value="A-crystallin/Hsp20_dom"/>
</dbReference>
<dbReference type="Pfam" id="PF00011">
    <property type="entry name" value="HSP20"/>
    <property type="match status" value="1"/>
</dbReference>
<evidence type="ECO:0000259" key="7">
    <source>
        <dbReference type="PROSITE" id="PS01031"/>
    </source>
</evidence>
<gene>
    <name evidence="8" type="ORF">HRI_002553300</name>
</gene>
<comment type="caution">
    <text evidence="8">The sequence shown here is derived from an EMBL/GenBank/DDBJ whole genome shotgun (WGS) entry which is preliminary data.</text>
</comment>
<evidence type="ECO:0000256" key="6">
    <source>
        <dbReference type="SAM" id="Phobius"/>
    </source>
</evidence>
<reference evidence="8" key="1">
    <citation type="submission" date="2023-05" db="EMBL/GenBank/DDBJ databases">
        <title>Genome and transcriptome analyses reveal genes involved in the formation of fine ridges on petal epidermal cells in Hibiscus trionum.</title>
        <authorList>
            <person name="Koshimizu S."/>
            <person name="Masuda S."/>
            <person name="Ishii T."/>
            <person name="Shirasu K."/>
            <person name="Hoshino A."/>
            <person name="Arita M."/>
        </authorList>
    </citation>
    <scope>NUCLEOTIDE SEQUENCE</scope>
    <source>
        <strain evidence="8">Hamamatsu line</strain>
    </source>
</reference>
<dbReference type="GO" id="GO:0034605">
    <property type="term" value="P:cellular response to heat"/>
    <property type="evidence" value="ECO:0007669"/>
    <property type="project" value="TreeGrafter"/>
</dbReference>
<evidence type="ECO:0000256" key="3">
    <source>
        <dbReference type="ARBA" id="ARBA00022821"/>
    </source>
</evidence>
<feature type="transmembrane region" description="Helical" evidence="6">
    <location>
        <begin position="135"/>
        <end position="156"/>
    </location>
</feature>
<protein>
    <recommendedName>
        <fullName evidence="7">SHSP domain-containing protein</fullName>
    </recommendedName>
</protein>
<keyword evidence="6" id="KW-1133">Transmembrane helix</keyword>